<sequence length="334" mass="37761">MLPPKSLTPPPPPEPEPVKIPTPEPPKPPKVIELPPLPTVVDPEPEVESEISEVVPSSSPEPEESDPNPSVASLASSPPPSTPAPPPLPSSPAERDMSLAQELERQRLAEERHRKAMMMYEMLRSKQPIPAARMEEGESIKEYGWLAQFCILKPEKLKMYSMAFETVDENHKGWLSCFDTLIALKGITGTQNLTEKEEEYICRILEIADYNIMEGSDFRIFSVMAGLSQKIASVDSWVRNLIQKFDLQMLDWKMYRGKELFEWCIDESSSRLSVPRLLIELRAGGVSDEHLDEVRDKFGEDGMLDLLDFLTYLPLFIMTHESVVCNPLSDVRDK</sequence>
<dbReference type="OrthoDB" id="2121618at2759"/>
<dbReference type="Proteomes" id="UP000694845">
    <property type="component" value="Unplaced"/>
</dbReference>
<dbReference type="PANTHER" id="PTHR35538">
    <property type="entry name" value="LIG_CHAN-GLU_BD DOMAIN-CONTAINING PROTEIN"/>
    <property type="match status" value="1"/>
</dbReference>
<feature type="compositionally biased region" description="Pro residues" evidence="1">
    <location>
        <begin position="1"/>
        <end position="29"/>
    </location>
</feature>
<dbReference type="InterPro" id="IPR011992">
    <property type="entry name" value="EF-hand-dom_pair"/>
</dbReference>
<evidence type="ECO:0000313" key="2">
    <source>
        <dbReference type="Proteomes" id="UP000694845"/>
    </source>
</evidence>
<name>A0A8B7ZLR1_ACAPL</name>
<feature type="region of interest" description="Disordered" evidence="1">
    <location>
        <begin position="1"/>
        <end position="95"/>
    </location>
</feature>
<proteinExistence type="predicted"/>
<feature type="compositionally biased region" description="Pro residues" evidence="1">
    <location>
        <begin position="77"/>
        <end position="90"/>
    </location>
</feature>
<evidence type="ECO:0000313" key="3">
    <source>
        <dbReference type="RefSeq" id="XP_022105992.1"/>
    </source>
</evidence>
<dbReference type="AlphaFoldDB" id="A0A8B7ZLR1"/>
<dbReference type="SUPFAM" id="SSF47473">
    <property type="entry name" value="EF-hand"/>
    <property type="match status" value="1"/>
</dbReference>
<feature type="compositionally biased region" description="Low complexity" evidence="1">
    <location>
        <begin position="67"/>
        <end position="76"/>
    </location>
</feature>
<organism evidence="2 3">
    <name type="scientific">Acanthaster planci</name>
    <name type="common">Crown-of-thorns starfish</name>
    <dbReference type="NCBI Taxonomy" id="133434"/>
    <lineage>
        <taxon>Eukaryota</taxon>
        <taxon>Metazoa</taxon>
        <taxon>Echinodermata</taxon>
        <taxon>Eleutherozoa</taxon>
        <taxon>Asterozoa</taxon>
        <taxon>Asteroidea</taxon>
        <taxon>Valvatacea</taxon>
        <taxon>Valvatida</taxon>
        <taxon>Acanthasteridae</taxon>
        <taxon>Acanthaster</taxon>
    </lineage>
</organism>
<evidence type="ECO:0000256" key="1">
    <source>
        <dbReference type="SAM" id="MobiDB-lite"/>
    </source>
</evidence>
<dbReference type="GeneID" id="110987510"/>
<keyword evidence="2" id="KW-1185">Reference proteome</keyword>
<dbReference type="RefSeq" id="XP_022105992.1">
    <property type="nucleotide sequence ID" value="XM_022250300.1"/>
</dbReference>
<feature type="compositionally biased region" description="Low complexity" evidence="1">
    <location>
        <begin position="31"/>
        <end position="42"/>
    </location>
</feature>
<dbReference type="OMA" id="TELHHIK"/>
<dbReference type="KEGG" id="aplc:110987510"/>
<accession>A0A8B7ZLR1</accession>
<dbReference type="PANTHER" id="PTHR35538:SF6">
    <property type="entry name" value="EF-HAND DOMAIN-CONTAINING PROTEIN"/>
    <property type="match status" value="1"/>
</dbReference>
<gene>
    <name evidence="3" type="primary">LOC110987510</name>
</gene>
<protein>
    <submittedName>
        <fullName evidence="3">Calcium-dependent protein kinase 27-like isoform X1</fullName>
    </submittedName>
</protein>
<reference evidence="3" key="1">
    <citation type="submission" date="2025-08" db="UniProtKB">
        <authorList>
            <consortium name="RefSeq"/>
        </authorList>
    </citation>
    <scope>IDENTIFICATION</scope>
</reference>